<evidence type="ECO:0000313" key="3">
    <source>
        <dbReference type="EMBL" id="SGZ16431.1"/>
    </source>
</evidence>
<dbReference type="InterPro" id="IPR053171">
    <property type="entry name" value="Viral_Tip_Attach_Protein"/>
</dbReference>
<name>A0A1L0F3Y0_9GAMM</name>
<dbReference type="PANTHER" id="PTHR36251:SF2">
    <property type="entry name" value="GIFSY-2 PROPHAGE HOST SPECIFICITY PROTEIN J, PHAGE LAMBDA"/>
    <property type="match status" value="1"/>
</dbReference>
<feature type="chain" id="PRO_5012588943" evidence="1">
    <location>
        <begin position="20"/>
        <end position="2332"/>
    </location>
</feature>
<dbReference type="Gene3D" id="2.60.120.260">
    <property type="entry name" value="Galactose-binding domain-like"/>
    <property type="match status" value="2"/>
</dbReference>
<keyword evidence="1" id="KW-0732">Signal</keyword>
<dbReference type="OrthoDB" id="6336746at2"/>
<dbReference type="InterPro" id="IPR015406">
    <property type="entry name" value="GpJ_CSF"/>
</dbReference>
<dbReference type="Pfam" id="PF09327">
    <property type="entry name" value="Phage_Tail_Tip"/>
    <property type="match status" value="2"/>
</dbReference>
<accession>A0A1L0F3Y0</accession>
<organism evidence="3 4">
    <name type="scientific">Moritella viscosa</name>
    <dbReference type="NCBI Taxonomy" id="80854"/>
    <lineage>
        <taxon>Bacteria</taxon>
        <taxon>Pseudomonadati</taxon>
        <taxon>Pseudomonadota</taxon>
        <taxon>Gammaproteobacteria</taxon>
        <taxon>Alteromonadales</taxon>
        <taxon>Moritellaceae</taxon>
        <taxon>Moritella</taxon>
    </lineage>
</organism>
<dbReference type="EMBL" id="FPLD01000129">
    <property type="protein sequence ID" value="SGZ16431.1"/>
    <property type="molecule type" value="Genomic_DNA"/>
</dbReference>
<sequence>MPQALLVVAVGIAAGAAVAASMQPSAAQTDYSTSINTSGVNAEKPVTYGQAKTGAHKVFSEVVRSDSGDNDLLTVIYSLGEGPVHAINQLYIDDLPLFNNERDYTIGTIGQSDINYEFRRHVQVQVSNGAPEGYRFTMAEQNSDGRWKSTSTGNNVVSVCLKIKLDGYKGKIKSDNFNLTAKLKGVPVVDITKVDEPFVYQYNTSEQPGRNPALCLYDYLSNAAYGCAIEPEFLDKQSFIQAANWCDVNDLKIDGVVNQGQSYEENIKNLLTAFGGSIIDYNGDLYCVVDKPSVTVMDFDLSNTIGSIEIDYYPSENYFNQLETTWKDPSQNFKDDVVVYPPSIDDPTIQSDGFVKTNRLELPFTKNKANVDFLSSKFVKHAKSKTTITFTADVDGYLVQVSDVISMSNENRGWDKRLFRITEIERETFGDKVGQVKITATEYNEGVYVNSWVGDSTPVLTQPKSVPAVSHLAFNFKESRYGITGELTWNSTAYQIQETLVMYKLSAEPDTAFELYTKVEGSSCMFTSLKNNFYDFQVVNRDIFGSTSQPTTIRNVDLVDNTVFPAVTGLTTLPLNTPDFVFNWDDMMDVDVSVVDAMNPSVIGQGKVKDYFFCYEVKMKVNGNAVSTHSVTNNSFTYTYDLNVKDGLSRDVTAEVCIIGVAGAKSQLVSYRAINLQQQVPNGIVVTGGQANLFIAFDAPTESDHKGTEVHFSLRRDFVPSSATLLSDITSNTFTFTTLEPNIYFVRVGAYDVFGRDGIVYSKQYETSIVSVESILEDISKDQLNKSLFDEISGKANDSDVAKDIKDAIDLIPDVDTTALEAATKKVADDLTKTAAELEADTNAKVAAAKAKSTSDLNAAKATLQQAIDDSVVDLGPIGTRITNVEKQSKDSDTAMTSKVNGVISKANNNQSAITSVQQAVSNNSTSIATKITSVQAKTIADTSAKTTGDKALADAKTHANAAITTERNARTTADNALSTKINSTNAVVNANTADIKNVEQTIVTKDTAMAQRVDTLDSAVSLRLATIDKRDANWDFKEGLANWTQDSTISHITDPEEGDCMKLTSSNWPTNSHFIPVNPENVYELSFRIKQQSKNGSYNSYLGVRSYDKDKNEIGTTPRGDDTTNYTGTYIYCGKSGGHTPSEWTTYSGKITGVNGYNHHSFRPNTCFIKVMFIANYSGGKGEARVSWLDFNDVTERDITNARITTNESTIASRDAAMAQRVTKMEASVKSDSTAKANAAKAASVSDAASKVAALKVTLLADAKAKADAAAASAISTAANDSTNKANAAKAAAAIDAQTKTTNALNAAKSDATTKANKALADAKTYANTKKNESTSYTNAKITEVNKTITDKDSAMATRLSNFATSTTTGLTKLDNESMNLDFSRGKIGWHRNYNASGYQLSNNLNDTFKDVAGKGKVYAAKAQQAIQSAIAIPVNLDTRSYRLTVEKRVTQVGANNNRFYAGLSWYDENHAYLGHSYVIASNRTSSTVQTEWDKYGEKSSITKANIPSGYRDRVAYVRPMLLINWGGNSTCITEVAGFTFDDVTDLKETQASISTLEQTVTSKDTAMVNRVTKMEASVKADSTNKANAAKAAAASDAASKVATAKAQSATDAATKSTKAKNDAIALAKTDANNKANAAKAAAATDASNKANAAKVSANAEAKKKADKALADAKAYTNAKATTERNHTNSKFTEAVNTASTALAAEASKVTTLEAKMSYVSDAAETPDNGDMLINGRMTKKDKDGRPLGWYAAYSNSNPATIGFDSSGAFLMSTSDSATGMSSNAFRVEKNTTYKIKIKVKAQTAATSGFYCWFYEYDAELPKGKFAISNAGGEAAVQEDTRIIQGWTNKPIGTSWETREFTYIPTSSAVFTSVGFLNWSGMGSNNKLYVDYCTITADKTVYIDSKYTDAVNIINTKDSAQTTARNILQSTVNGLSSSVTSTSSALATLDGKVKSTWAMRVDANGKVAGIGLSNDGSSSSFVINADDFLVYDGTSDNAVFSVTDGKLLVNSAMIGELDASNIKAGAITAAHLDVNALDAVDAKIENATIKFAQITGTMQSGGFVAGSSGWQITQTGGAEFNDALFRGRIESSYIKGAFIEGGIFVGGTDFTVATQADTGSGVRYLAFATASGSSSNNANVGWSEYTVSNLASANYTGDGTVNYEGKTAYKNFARARKYALQGNGSITFKKPPAGTNYRDNGAWSHLDSSGSYQVAFRIRVLIQIVGYTKAGALTTIGNFTVFDVTRNVQDWNGRVSVPHGAVTTSVSTKRSSWLTTYTVNSISCTLTSLPDFNFSGNYNRVGYRIFTESAPVNHPRAKGAGQHSSFTFKSK</sequence>
<proteinExistence type="predicted"/>
<feature type="signal peptide" evidence="1">
    <location>
        <begin position="1"/>
        <end position="19"/>
    </location>
</feature>
<dbReference type="Proteomes" id="UP000183794">
    <property type="component" value="Unassembled WGS sequence"/>
</dbReference>
<dbReference type="PANTHER" id="PTHR36251">
    <property type="entry name" value="FELS-1 PROPHAGE HOST SPECIFICITY PROTEIN-RELATED"/>
    <property type="match status" value="1"/>
</dbReference>
<evidence type="ECO:0000256" key="1">
    <source>
        <dbReference type="SAM" id="SignalP"/>
    </source>
</evidence>
<gene>
    <name evidence="3" type="ORF">NVI5450_4319</name>
</gene>
<reference evidence="3 4" key="1">
    <citation type="submission" date="2016-11" db="EMBL/GenBank/DDBJ databases">
        <authorList>
            <person name="Jaros S."/>
            <person name="Januszkiewicz K."/>
            <person name="Wedrychowicz H."/>
        </authorList>
    </citation>
    <scope>NUCLEOTIDE SEQUENCE [LARGE SCALE GENOMIC DNA]</scope>
    <source>
        <strain evidence="3">NVI 5450</strain>
    </source>
</reference>
<feature type="domain" description="Tip attachment protein J central straight fiber" evidence="2">
    <location>
        <begin position="2042"/>
        <end position="2091"/>
    </location>
</feature>
<evidence type="ECO:0000259" key="2">
    <source>
        <dbReference type="Pfam" id="PF09327"/>
    </source>
</evidence>
<feature type="domain" description="Tip attachment protein J central straight fiber" evidence="2">
    <location>
        <begin position="1940"/>
        <end position="2029"/>
    </location>
</feature>
<evidence type="ECO:0000313" key="4">
    <source>
        <dbReference type="Proteomes" id="UP000183794"/>
    </source>
</evidence>
<dbReference type="RefSeq" id="WP_075518459.1">
    <property type="nucleotide sequence ID" value="NZ_FPLD01000129.1"/>
</dbReference>
<protein>
    <submittedName>
        <fullName evidence="3">Fibronectin type III domain protein</fullName>
    </submittedName>
</protein>